<name>A0A3S0ZUD2_ELYCH</name>
<keyword evidence="1" id="KW-0893">Thyroid hormones biosynthesis</keyword>
<reference evidence="4 5" key="1">
    <citation type="submission" date="2019-01" db="EMBL/GenBank/DDBJ databases">
        <title>A draft genome assembly of the solar-powered sea slug Elysia chlorotica.</title>
        <authorList>
            <person name="Cai H."/>
            <person name="Li Q."/>
            <person name="Fang X."/>
            <person name="Li J."/>
            <person name="Curtis N.E."/>
            <person name="Altenburger A."/>
            <person name="Shibata T."/>
            <person name="Feng M."/>
            <person name="Maeda T."/>
            <person name="Schwartz J.A."/>
            <person name="Shigenobu S."/>
            <person name="Lundholm N."/>
            <person name="Nishiyama T."/>
            <person name="Yang H."/>
            <person name="Hasebe M."/>
            <person name="Li S."/>
            <person name="Pierce S.K."/>
            <person name="Wang J."/>
        </authorList>
    </citation>
    <scope>NUCLEOTIDE SEQUENCE [LARGE SCALE GENOMIC DNA]</scope>
    <source>
        <strain evidence="4">EC2010</strain>
        <tissue evidence="4">Whole organism of an adult</tissue>
    </source>
</reference>
<keyword evidence="3" id="KW-1133">Transmembrane helix</keyword>
<keyword evidence="3" id="KW-0812">Transmembrane</keyword>
<feature type="transmembrane region" description="Helical" evidence="3">
    <location>
        <begin position="35"/>
        <end position="55"/>
    </location>
</feature>
<dbReference type="OrthoDB" id="428577at2759"/>
<dbReference type="EMBL" id="RQTK01000124">
    <property type="protein sequence ID" value="RUS86906.1"/>
    <property type="molecule type" value="Genomic_DNA"/>
</dbReference>
<proteinExistence type="inferred from homology"/>
<accession>A0A3S0ZUD2</accession>
<evidence type="ECO:0000256" key="2">
    <source>
        <dbReference type="SAM" id="MobiDB-lite"/>
    </source>
</evidence>
<protein>
    <recommendedName>
        <fullName evidence="1">Iodothyronine deiodinase</fullName>
    </recommendedName>
</protein>
<comment type="caution">
    <text evidence="4">The sequence shown here is derived from an EMBL/GenBank/DDBJ whole genome shotgun (WGS) entry which is preliminary data.</text>
</comment>
<comment type="function">
    <text evidence="1">Responsible for the deiodination of T4 (3,5,3',5'-tetraiodothyronine).</text>
</comment>
<keyword evidence="1" id="KW-0712">Selenocysteine</keyword>
<dbReference type="PANTHER" id="PTHR11781:SF22">
    <property type="entry name" value="TYPE I IODOTHYRONINE DEIODINASE"/>
    <property type="match status" value="1"/>
</dbReference>
<dbReference type="GO" id="GO:0004800">
    <property type="term" value="F:thyroxine 5'-deiodinase activity"/>
    <property type="evidence" value="ECO:0007669"/>
    <property type="project" value="InterPro"/>
</dbReference>
<feature type="region of interest" description="Disordered" evidence="2">
    <location>
        <begin position="1"/>
        <end position="20"/>
    </location>
</feature>
<keyword evidence="5" id="KW-1185">Reference proteome</keyword>
<evidence type="ECO:0000256" key="3">
    <source>
        <dbReference type="SAM" id="Phobius"/>
    </source>
</evidence>
<evidence type="ECO:0000256" key="1">
    <source>
        <dbReference type="RuleBase" id="RU000676"/>
    </source>
</evidence>
<gene>
    <name evidence="4" type="ORF">EGW08_005311</name>
</gene>
<dbReference type="GO" id="GO:0042403">
    <property type="term" value="P:thyroid hormone metabolic process"/>
    <property type="evidence" value="ECO:0007669"/>
    <property type="project" value="TreeGrafter"/>
</dbReference>
<dbReference type="GO" id="GO:0042446">
    <property type="term" value="P:hormone biosynthetic process"/>
    <property type="evidence" value="ECO:0007669"/>
    <property type="project" value="UniProtKB-KW"/>
</dbReference>
<sequence>MVRASHQKTPQGGSDSRKMAGDDHGVLPPGHLAKVYFLVTTCVVFLMHFVGRVSCLRRLIQPWINYPLHRFAIYKWNQLLFIAKCWSISEARKVKVGSQFEDIPLFTLEGEARSLSSYLQGKPLVAEYSLLANRYAGKVTFLTIYIREAHPMDGEWPDDESHKTQMHRTLPERIDLAQLLQESGLAGHLAVDSMQDLACLHYGAVPERICLVAPGGTVRYMSGLGPWGYQLSGLEGALWGICGER</sequence>
<dbReference type="Pfam" id="PF00837">
    <property type="entry name" value="T4_deiodinase"/>
    <property type="match status" value="1"/>
</dbReference>
<dbReference type="Gene3D" id="3.40.30.10">
    <property type="entry name" value="Glutaredoxin"/>
    <property type="match status" value="1"/>
</dbReference>
<dbReference type="AlphaFoldDB" id="A0A3S0ZUD2"/>
<evidence type="ECO:0000313" key="5">
    <source>
        <dbReference type="Proteomes" id="UP000271974"/>
    </source>
</evidence>
<keyword evidence="1" id="KW-0560">Oxidoreductase</keyword>
<dbReference type="PANTHER" id="PTHR11781">
    <property type="entry name" value="IODOTHYRONINE DEIODINASE"/>
    <property type="match status" value="1"/>
</dbReference>
<keyword evidence="3" id="KW-0472">Membrane</keyword>
<dbReference type="Proteomes" id="UP000271974">
    <property type="component" value="Unassembled WGS sequence"/>
</dbReference>
<dbReference type="InterPro" id="IPR000643">
    <property type="entry name" value="Iodothyronine_deiodinase"/>
</dbReference>
<evidence type="ECO:0000313" key="4">
    <source>
        <dbReference type="EMBL" id="RUS86906.1"/>
    </source>
</evidence>
<organism evidence="4 5">
    <name type="scientific">Elysia chlorotica</name>
    <name type="common">Eastern emerald elysia</name>
    <name type="synonym">Sea slug</name>
    <dbReference type="NCBI Taxonomy" id="188477"/>
    <lineage>
        <taxon>Eukaryota</taxon>
        <taxon>Metazoa</taxon>
        <taxon>Spiralia</taxon>
        <taxon>Lophotrochozoa</taxon>
        <taxon>Mollusca</taxon>
        <taxon>Gastropoda</taxon>
        <taxon>Heterobranchia</taxon>
        <taxon>Euthyneura</taxon>
        <taxon>Panpulmonata</taxon>
        <taxon>Sacoglossa</taxon>
        <taxon>Placobranchoidea</taxon>
        <taxon>Plakobranchidae</taxon>
        <taxon>Elysia</taxon>
    </lineage>
</organism>
<comment type="similarity">
    <text evidence="1">Belongs to the iodothyronine deiodinase family.</text>
</comment>